<proteinExistence type="predicted"/>
<dbReference type="InterPro" id="IPR013830">
    <property type="entry name" value="SGNH_hydro"/>
</dbReference>
<evidence type="ECO:0000313" key="4">
    <source>
        <dbReference type="Proteomes" id="UP000515563"/>
    </source>
</evidence>
<feature type="domain" description="SGNH hydrolase-type esterase" evidence="1">
    <location>
        <begin position="174"/>
        <end position="346"/>
    </location>
</feature>
<dbReference type="EMBL" id="CP043661">
    <property type="protein sequence ID" value="QNE22645.1"/>
    <property type="molecule type" value="Genomic_DNA"/>
</dbReference>
<organism evidence="3 4">
    <name type="scientific">Kribbella qitaiheensis</name>
    <dbReference type="NCBI Taxonomy" id="1544730"/>
    <lineage>
        <taxon>Bacteria</taxon>
        <taxon>Bacillati</taxon>
        <taxon>Actinomycetota</taxon>
        <taxon>Actinomycetes</taxon>
        <taxon>Propionibacteriales</taxon>
        <taxon>Kribbellaceae</taxon>
        <taxon>Kribbella</taxon>
    </lineage>
</organism>
<dbReference type="InterPro" id="IPR036514">
    <property type="entry name" value="SGNH_hydro_sf"/>
</dbReference>
<dbReference type="SUPFAM" id="SSF52266">
    <property type="entry name" value="SGNH hydrolase"/>
    <property type="match status" value="1"/>
</dbReference>
<evidence type="ECO:0008006" key="5">
    <source>
        <dbReference type="Google" id="ProtNLM"/>
    </source>
</evidence>
<reference evidence="3 4" key="2">
    <citation type="journal article" date="2020" name="Microbiol. Resour. Announc.">
        <title>Antarctic desert soil bacteria exhibit high novel natural product potential, evaluated through long-read genome sequencing and comparative genomics.</title>
        <authorList>
            <person name="Benaud N."/>
            <person name="Edwards R.J."/>
            <person name="Amos T.G."/>
            <person name="D'Agostino P.M."/>
            <person name="Gutierrez-Chavez C."/>
            <person name="Montgomery K."/>
            <person name="Nicetic I."/>
            <person name="Ferrari B.C."/>
        </authorList>
    </citation>
    <scope>NUCLEOTIDE SEQUENCE [LARGE SCALE GENOMIC DNA]</scope>
    <source>
        <strain evidence="3 4">SPB151</strain>
    </source>
</reference>
<reference evidence="4" key="1">
    <citation type="submission" date="2019-09" db="EMBL/GenBank/DDBJ databases">
        <title>Antimicrobial potential of Antarctic Bacteria.</title>
        <authorList>
            <person name="Benaud N."/>
            <person name="Edwards R.J."/>
            <person name="Ferrari B.C."/>
        </authorList>
    </citation>
    <scope>NUCLEOTIDE SEQUENCE [LARGE SCALE GENOMIC DNA]</scope>
    <source>
        <strain evidence="4">SPB151</strain>
    </source>
</reference>
<evidence type="ECO:0000259" key="1">
    <source>
        <dbReference type="Pfam" id="PF14606"/>
    </source>
</evidence>
<dbReference type="RefSeq" id="WP_185445058.1">
    <property type="nucleotide sequence ID" value="NZ_CP043661.1"/>
</dbReference>
<gene>
    <name evidence="3" type="ORF">F1D05_38045</name>
</gene>
<accession>A0A7G6X8T0</accession>
<dbReference type="Pfam" id="PF14606">
    <property type="entry name" value="Lipase_GDSL_3"/>
    <property type="match status" value="1"/>
</dbReference>
<dbReference type="Gene3D" id="3.40.50.1110">
    <property type="entry name" value="SGNH hydrolase"/>
    <property type="match status" value="1"/>
</dbReference>
<dbReference type="Proteomes" id="UP000515563">
    <property type="component" value="Chromosome"/>
</dbReference>
<dbReference type="KEGG" id="kqi:F1D05_38045"/>
<name>A0A7G6X8T0_9ACTN</name>
<protein>
    <recommendedName>
        <fullName evidence="5">Hydrolase</fullName>
    </recommendedName>
</protein>
<dbReference type="AlphaFoldDB" id="A0A7G6X8T0"/>
<sequence>MKETAITTPEALTVTTSDEIECDWYRPGDPEGKGWTDTDQLYHRLPARARGVVPDSVWDLSTYPSSLLVRFRTDAARIAARWTVGLPQLGTWHMAPSARSGLDLYGRDDAGRFRWVGISQSSSYPTTVAPMVDGLDGAVREYLAYLPLFNTLESLEIGVEPGARFEVLPPPGDRPIVYYGTSIVHGAAASRPGMTVPAQLGRRLGRTVVGLGFSGSGKMEIELAQLIADIDAAVYVVDCLPNMDADQVTERALPFIRELRSRRPDVPVLLIEDRTYANAWARPAMQDHHRTNRAALAEAYRAANDPGVHYVTGQGLLGEDGDDTVDGSHPTDLGFARISEALTPILERLLGR</sequence>
<dbReference type="Pfam" id="PF14607">
    <property type="entry name" value="GxDLY"/>
    <property type="match status" value="1"/>
</dbReference>
<dbReference type="InterPro" id="IPR032740">
    <property type="entry name" value="GxDLY"/>
</dbReference>
<keyword evidence="4" id="KW-1185">Reference proteome</keyword>
<evidence type="ECO:0000313" key="3">
    <source>
        <dbReference type="EMBL" id="QNE22645.1"/>
    </source>
</evidence>
<evidence type="ECO:0000259" key="2">
    <source>
        <dbReference type="Pfam" id="PF14607"/>
    </source>
</evidence>
<feature type="domain" description="SGNH hydrolase-type esterase N-terminal" evidence="2">
    <location>
        <begin position="31"/>
        <end position="165"/>
    </location>
</feature>
<dbReference type="Gene3D" id="2.60.120.260">
    <property type="entry name" value="Galactose-binding domain-like"/>
    <property type="match status" value="1"/>
</dbReference>